<gene>
    <name evidence="1" type="ORF">UU35_C0002G0044</name>
</gene>
<dbReference type="PROSITE" id="PS51257">
    <property type="entry name" value="PROKAR_LIPOPROTEIN"/>
    <property type="match status" value="1"/>
</dbReference>
<dbReference type="AlphaFoldDB" id="A0A0G0UF57"/>
<evidence type="ECO:0000313" key="1">
    <source>
        <dbReference type="EMBL" id="KKR87543.1"/>
    </source>
</evidence>
<dbReference type="Proteomes" id="UP000034616">
    <property type="component" value="Unassembled WGS sequence"/>
</dbReference>
<sequence length="417" mass="46751">MRRTRKHHRIIFFLLLCAGLFGIYSFFSCGTDYWLKLDLSCPASWIVLPNVPKKPLSKDQINPSFKPINSGTYVLYQVTRQQDQGTETTIFRQNLSEINNPTSLASFLNDGLKSFVSQVYGKQVFVRDVSSAESENMLVNLDGSQKKETISPFAVSSSDGKRQALSTFHLGTNQEPIEVDVSVVDSETGKDIDSFILDSKQLGILNGYAIPFLFSADHNVLYIHQVSEGQEYVTGLWAYDFSSHTVRSYPYVSENHLYRYQINPMTQQLIGTSFTLPESLDEFPKGPSTLHLVDLQTGKGIRLSPEDLNNPNYLMDDTVFDGVFLSPDGTQIGLSSEKEKEFVVLPLNGGDPLKKSVAEGDGFIRDWVQDTLVVNQEGDILLYDLTTQKIIPLARNVGKEGDPDYQRVEYIGIIVVQ</sequence>
<reference evidence="1 2" key="1">
    <citation type="journal article" date="2015" name="Nature">
        <title>rRNA introns, odd ribosomes, and small enigmatic genomes across a large radiation of phyla.</title>
        <authorList>
            <person name="Brown C.T."/>
            <person name="Hug L.A."/>
            <person name="Thomas B.C."/>
            <person name="Sharon I."/>
            <person name="Castelle C.J."/>
            <person name="Singh A."/>
            <person name="Wilkins M.J."/>
            <person name="Williams K.H."/>
            <person name="Banfield J.F."/>
        </authorList>
    </citation>
    <scope>NUCLEOTIDE SEQUENCE [LARGE SCALE GENOMIC DNA]</scope>
</reference>
<dbReference type="SUPFAM" id="SSF82171">
    <property type="entry name" value="DPP6 N-terminal domain-like"/>
    <property type="match status" value="1"/>
</dbReference>
<comment type="caution">
    <text evidence="1">The sequence shown here is derived from an EMBL/GenBank/DDBJ whole genome shotgun (WGS) entry which is preliminary data.</text>
</comment>
<proteinExistence type="predicted"/>
<name>A0A0G0UF57_9BACT</name>
<accession>A0A0G0UF57</accession>
<evidence type="ECO:0000313" key="2">
    <source>
        <dbReference type="Proteomes" id="UP000034616"/>
    </source>
</evidence>
<dbReference type="EMBL" id="LCAH01000002">
    <property type="protein sequence ID" value="KKR87543.1"/>
    <property type="molecule type" value="Genomic_DNA"/>
</dbReference>
<protein>
    <recommendedName>
        <fullName evidence="3">Lipoprotein</fullName>
    </recommendedName>
</protein>
<evidence type="ECO:0008006" key="3">
    <source>
        <dbReference type="Google" id="ProtNLM"/>
    </source>
</evidence>
<organism evidence="1 2">
    <name type="scientific">Candidatus Uhrbacteria bacterium GW2011_GWC2_41_11</name>
    <dbReference type="NCBI Taxonomy" id="1618985"/>
    <lineage>
        <taxon>Bacteria</taxon>
        <taxon>Candidatus Uhriibacteriota</taxon>
    </lineage>
</organism>